<dbReference type="CDD" id="cd04189">
    <property type="entry name" value="G1P_TT_long"/>
    <property type="match status" value="1"/>
</dbReference>
<dbReference type="InterPro" id="IPR029044">
    <property type="entry name" value="Nucleotide-diphossugar_trans"/>
</dbReference>
<dbReference type="Gene3D" id="2.160.10.10">
    <property type="entry name" value="Hexapeptide repeat proteins"/>
    <property type="match status" value="1"/>
</dbReference>
<proteinExistence type="predicted"/>
<dbReference type="AlphaFoldDB" id="A0A7C2US71"/>
<dbReference type="SUPFAM" id="SSF51161">
    <property type="entry name" value="Trimeric LpxA-like enzymes"/>
    <property type="match status" value="1"/>
</dbReference>
<dbReference type="Proteomes" id="UP000885664">
    <property type="component" value="Unassembled WGS sequence"/>
</dbReference>
<keyword evidence="2" id="KW-0548">Nucleotidyltransferase</keyword>
<keyword evidence="2" id="KW-0808">Transferase</keyword>
<dbReference type="GO" id="GO:0008879">
    <property type="term" value="F:glucose-1-phosphate thymidylyltransferase activity"/>
    <property type="evidence" value="ECO:0007669"/>
    <property type="project" value="UniProtKB-EC"/>
</dbReference>
<evidence type="ECO:0000313" key="2">
    <source>
        <dbReference type="EMBL" id="HEU98176.1"/>
    </source>
</evidence>
<organism evidence="2">
    <name type="scientific">Fervidicoccus fontis</name>
    <dbReference type="NCBI Taxonomy" id="683846"/>
    <lineage>
        <taxon>Archaea</taxon>
        <taxon>Thermoproteota</taxon>
        <taxon>Thermoprotei</taxon>
        <taxon>Fervidicoccales</taxon>
        <taxon>Fervidicoccaceae</taxon>
        <taxon>Fervidicoccus</taxon>
    </lineage>
</organism>
<gene>
    <name evidence="2" type="ORF">ENO36_04925</name>
</gene>
<dbReference type="NCBIfam" id="TIGR01208">
    <property type="entry name" value="rmlA_long"/>
    <property type="match status" value="1"/>
</dbReference>
<dbReference type="InterPro" id="IPR005835">
    <property type="entry name" value="NTP_transferase_dom"/>
</dbReference>
<protein>
    <submittedName>
        <fullName evidence="2">Glucose-1-phosphate thymidylyltransferase</fullName>
        <ecNumber evidence="2">2.7.7.24</ecNumber>
    </submittedName>
</protein>
<dbReference type="InterPro" id="IPR011004">
    <property type="entry name" value="Trimer_LpxA-like_sf"/>
</dbReference>
<accession>A0A7C2US71</accession>
<feature type="domain" description="Nucleotidyl transferase" evidence="1">
    <location>
        <begin position="4"/>
        <end position="239"/>
    </location>
</feature>
<dbReference type="Pfam" id="PF00483">
    <property type="entry name" value="NTP_transferase"/>
    <property type="match status" value="1"/>
</dbReference>
<dbReference type="EMBL" id="DSFE01000103">
    <property type="protein sequence ID" value="HEU98176.1"/>
    <property type="molecule type" value="Genomic_DNA"/>
</dbReference>
<name>A0A7C2US71_9CREN</name>
<dbReference type="InterPro" id="IPR005908">
    <property type="entry name" value="G1P_thy_trans_l"/>
</dbReference>
<dbReference type="Gene3D" id="3.90.550.10">
    <property type="entry name" value="Spore Coat Polysaccharide Biosynthesis Protein SpsA, Chain A"/>
    <property type="match status" value="1"/>
</dbReference>
<dbReference type="PANTHER" id="PTHR42883:SF2">
    <property type="entry name" value="THYMIDYLYLTRANSFERASE"/>
    <property type="match status" value="1"/>
</dbReference>
<dbReference type="PANTHER" id="PTHR42883">
    <property type="entry name" value="GLUCOSE-1-PHOSPHATE THYMIDYLTRANSFERASE"/>
    <property type="match status" value="1"/>
</dbReference>
<dbReference type="SUPFAM" id="SSF53448">
    <property type="entry name" value="Nucleotide-diphospho-sugar transferases"/>
    <property type="match status" value="1"/>
</dbReference>
<dbReference type="EC" id="2.7.7.24" evidence="2"/>
<comment type="caution">
    <text evidence="2">The sequence shown here is derived from an EMBL/GenBank/DDBJ whole genome shotgun (WGS) entry which is preliminary data.</text>
</comment>
<evidence type="ECO:0000259" key="1">
    <source>
        <dbReference type="Pfam" id="PF00483"/>
    </source>
</evidence>
<sequence>MSPKALVLAAGEGSRLRPFTYSRPKHLIPLLGKPMIQYPIEDLLSSGVKDIGIVVGYFGDLIKEHFGDGSRFNARFNYIFQEKRLGIAHAIYKAIESGFLDREFIVYLGDNIIGESSRSFLDSFHMNGSDVHILLTRVRDPSQFGVAVLDGSKVKKLVEKPKEPISNLAVTGFYAFRDPDLVAKAFRDLKPSWRGEYEVTELIQWFIDRNYKVTYSEISSWWKDVGTYEGLLDAIYLLLDKEREKIEGDAKGELRGRVIVERGAVVEGKVYGPAFIGSGSYIEKSATVEPYTSIESRVRFSSGVVTRSLIMDGGEISLSRARLVESVIGANSKVRCSRELHGDMRLIISDNSYLEI</sequence>
<reference evidence="2" key="1">
    <citation type="journal article" date="2020" name="mSystems">
        <title>Genome- and Community-Level Interaction Insights into Carbon Utilization and Element Cycling Functions of Hydrothermarchaeota in Hydrothermal Sediment.</title>
        <authorList>
            <person name="Zhou Z."/>
            <person name="Liu Y."/>
            <person name="Xu W."/>
            <person name="Pan J."/>
            <person name="Luo Z.H."/>
            <person name="Li M."/>
        </authorList>
    </citation>
    <scope>NUCLEOTIDE SEQUENCE [LARGE SCALE GENOMIC DNA]</scope>
    <source>
        <strain evidence="2">SpSt-1259</strain>
    </source>
</reference>